<dbReference type="InterPro" id="IPR002716">
    <property type="entry name" value="PIN_dom"/>
</dbReference>
<dbReference type="AlphaFoldDB" id="A0A160VTJ0"/>
<dbReference type="EMBL" id="LN999010">
    <property type="protein sequence ID" value="CUX76891.1"/>
    <property type="molecule type" value="Genomic_DNA"/>
</dbReference>
<evidence type="ECO:0000313" key="2">
    <source>
        <dbReference type="EMBL" id="CUX76891.1"/>
    </source>
</evidence>
<dbReference type="Proteomes" id="UP000093069">
    <property type="component" value="Chromosome I"/>
</dbReference>
<dbReference type="Pfam" id="PF10130">
    <property type="entry name" value="PIN_2"/>
    <property type="match status" value="1"/>
</dbReference>
<proteinExistence type="predicted"/>
<accession>A0A160VTJ0</accession>
<protein>
    <recommendedName>
        <fullName evidence="1">PIN domain-containing protein</fullName>
    </recommendedName>
</protein>
<dbReference type="KEGG" id="tch:CHITON_0112"/>
<evidence type="ECO:0000313" key="3">
    <source>
        <dbReference type="Proteomes" id="UP000093069"/>
    </source>
</evidence>
<reference evidence="3" key="1">
    <citation type="submission" date="2016-01" db="EMBL/GenBank/DDBJ databases">
        <authorList>
            <person name="Vorgias C.E."/>
        </authorList>
    </citation>
    <scope>NUCLEOTIDE SEQUENCE [LARGE SCALE GENOMIC DNA]</scope>
</reference>
<name>A0A160VTJ0_9EURY</name>
<organism evidence="2 3">
    <name type="scientific">Thermococcus chitonophagus</name>
    <dbReference type="NCBI Taxonomy" id="54262"/>
    <lineage>
        <taxon>Archaea</taxon>
        <taxon>Methanobacteriati</taxon>
        <taxon>Methanobacteriota</taxon>
        <taxon>Thermococci</taxon>
        <taxon>Thermococcales</taxon>
        <taxon>Thermococcaceae</taxon>
        <taxon>Thermococcus</taxon>
    </lineage>
</organism>
<feature type="domain" description="PIN" evidence="1">
    <location>
        <begin position="3"/>
        <end position="28"/>
    </location>
</feature>
<sequence>MSDPKDVPYVALAMATATPILTGDKKLIRKIEDRVKILPLNEAVRMV</sequence>
<evidence type="ECO:0000259" key="1">
    <source>
        <dbReference type="Pfam" id="PF10130"/>
    </source>
</evidence>
<gene>
    <name evidence="2" type="ORF">CHITON_0112</name>
</gene>
<dbReference type="STRING" id="54262.CHITON_0112"/>